<dbReference type="Proteomes" id="UP000054516">
    <property type="component" value="Unassembled WGS sequence"/>
</dbReference>
<name>A0A1S8A9W5_ROSNE</name>
<gene>
    <name evidence="1" type="ORF">SAMD00023353_3400210</name>
</gene>
<protein>
    <submittedName>
        <fullName evidence="1">Uncharacterized protein</fullName>
    </submittedName>
</protein>
<dbReference type="EMBL" id="DF977479">
    <property type="protein sequence ID" value="GAW26490.1"/>
    <property type="molecule type" value="Genomic_DNA"/>
</dbReference>
<evidence type="ECO:0000313" key="1">
    <source>
        <dbReference type="EMBL" id="GAW26490.1"/>
    </source>
</evidence>
<dbReference type="AlphaFoldDB" id="A0A1S8A9W5"/>
<sequence>MNLLGHINKGPASSRVSFPRFVVRLSILHGQLALECRQGLLKDVIGQTNSRDGGYPEDIITKWDNIQKYSEIHSYGLLRSVAVYHD</sequence>
<evidence type="ECO:0000313" key="2">
    <source>
        <dbReference type="Proteomes" id="UP000054516"/>
    </source>
</evidence>
<organism evidence="1">
    <name type="scientific">Rosellinia necatrix</name>
    <name type="common">White root-rot fungus</name>
    <dbReference type="NCBI Taxonomy" id="77044"/>
    <lineage>
        <taxon>Eukaryota</taxon>
        <taxon>Fungi</taxon>
        <taxon>Dikarya</taxon>
        <taxon>Ascomycota</taxon>
        <taxon>Pezizomycotina</taxon>
        <taxon>Sordariomycetes</taxon>
        <taxon>Xylariomycetidae</taxon>
        <taxon>Xylariales</taxon>
        <taxon>Xylariaceae</taxon>
        <taxon>Rosellinia</taxon>
    </lineage>
</organism>
<proteinExistence type="predicted"/>
<keyword evidence="2" id="KW-1185">Reference proteome</keyword>
<accession>A0A1S8A9W5</accession>
<reference evidence="1" key="1">
    <citation type="submission" date="2016-03" db="EMBL/GenBank/DDBJ databases">
        <title>Draft genome sequence of Rosellinia necatrix.</title>
        <authorList>
            <person name="Kanematsu S."/>
        </authorList>
    </citation>
    <scope>NUCLEOTIDE SEQUENCE [LARGE SCALE GENOMIC DNA]</scope>
    <source>
        <strain evidence="1">W97</strain>
    </source>
</reference>